<dbReference type="PANTHER" id="PTHR13696:SF99">
    <property type="entry name" value="COBYRINIC ACID AC-DIAMIDE SYNTHASE"/>
    <property type="match status" value="1"/>
</dbReference>
<protein>
    <recommendedName>
        <fullName evidence="3">ParA family protein</fullName>
    </recommendedName>
</protein>
<proteinExistence type="predicted"/>
<dbReference type="InterPro" id="IPR027417">
    <property type="entry name" value="P-loop_NTPase"/>
</dbReference>
<organism evidence="1 2">
    <name type="scientific">Alkalilimnicola ehrlichii</name>
    <dbReference type="NCBI Taxonomy" id="351052"/>
    <lineage>
        <taxon>Bacteria</taxon>
        <taxon>Pseudomonadati</taxon>
        <taxon>Pseudomonadota</taxon>
        <taxon>Gammaproteobacteria</taxon>
        <taxon>Chromatiales</taxon>
        <taxon>Ectothiorhodospiraceae</taxon>
        <taxon>Alkalilimnicola</taxon>
    </lineage>
</organism>
<dbReference type="SUPFAM" id="SSF52540">
    <property type="entry name" value="P-loop containing nucleoside triphosphate hydrolases"/>
    <property type="match status" value="1"/>
</dbReference>
<evidence type="ECO:0000313" key="1">
    <source>
        <dbReference type="EMBL" id="RFA31555.1"/>
    </source>
</evidence>
<comment type="caution">
    <text evidence="1">The sequence shown here is derived from an EMBL/GenBank/DDBJ whole genome shotgun (WGS) entry which is preliminary data.</text>
</comment>
<accession>A0A3E0WI59</accession>
<sequence length="141" mass="15664">MILFDTAGARNRVLTNVILAVRDLVVPVEPSSVVTNDLLQFLDMIETLSDLAVQTGGEALAVRGFYFNRVERNTRAHRDNMEDVREGLAETAYRVSAPCIPKTTLIEKAASARAPVVTEFPAEPVSQSYREVFADLFEEFT</sequence>
<keyword evidence="2" id="KW-1185">Reference proteome</keyword>
<dbReference type="AlphaFoldDB" id="A0A3E0WI59"/>
<gene>
    <name evidence="1" type="ORF">CAL65_22305</name>
</gene>
<dbReference type="Proteomes" id="UP000256763">
    <property type="component" value="Unassembled WGS sequence"/>
</dbReference>
<dbReference type="PANTHER" id="PTHR13696">
    <property type="entry name" value="P-LOOP CONTAINING NUCLEOSIDE TRIPHOSPHATE HYDROLASE"/>
    <property type="match status" value="1"/>
</dbReference>
<dbReference type="Gene3D" id="3.40.50.300">
    <property type="entry name" value="P-loop containing nucleotide triphosphate hydrolases"/>
    <property type="match status" value="1"/>
</dbReference>
<dbReference type="InterPro" id="IPR050678">
    <property type="entry name" value="DNA_Partitioning_ATPase"/>
</dbReference>
<evidence type="ECO:0000313" key="2">
    <source>
        <dbReference type="Proteomes" id="UP000256763"/>
    </source>
</evidence>
<reference evidence="2" key="1">
    <citation type="submission" date="2017-05" db="EMBL/GenBank/DDBJ databases">
        <authorList>
            <person name="Sharma S."/>
            <person name="Sidhu C."/>
            <person name="Pinnaka A.K."/>
        </authorList>
    </citation>
    <scope>NUCLEOTIDE SEQUENCE [LARGE SCALE GENOMIC DNA]</scope>
    <source>
        <strain evidence="2">AK93</strain>
    </source>
</reference>
<name>A0A3E0WI59_9GAMM</name>
<evidence type="ECO:0008006" key="3">
    <source>
        <dbReference type="Google" id="ProtNLM"/>
    </source>
</evidence>
<dbReference type="EMBL" id="NFZW01000049">
    <property type="protein sequence ID" value="RFA31555.1"/>
    <property type="molecule type" value="Genomic_DNA"/>
</dbReference>